<evidence type="ECO:0000256" key="5">
    <source>
        <dbReference type="ARBA" id="ARBA00023136"/>
    </source>
</evidence>
<dbReference type="PANTHER" id="PTHR30606">
    <property type="entry name" value="LIPID A BIOSYNTHESIS LAUROYL ACYLTRANSFERASE"/>
    <property type="match status" value="1"/>
</dbReference>
<dbReference type="PANTHER" id="PTHR30606:SF10">
    <property type="entry name" value="PHOSPHATIDYLINOSITOL MANNOSIDE ACYLTRANSFERASE"/>
    <property type="match status" value="1"/>
</dbReference>
<keyword evidence="2" id="KW-1003">Cell membrane</keyword>
<evidence type="ECO:0000256" key="6">
    <source>
        <dbReference type="ARBA" id="ARBA00023315"/>
    </source>
</evidence>
<name>A0A1G6TTL2_9SPHI</name>
<keyword evidence="4 8" id="KW-0808">Transferase</keyword>
<dbReference type="GO" id="GO:0016746">
    <property type="term" value="F:acyltransferase activity"/>
    <property type="evidence" value="ECO:0007669"/>
    <property type="project" value="UniProtKB-KW"/>
</dbReference>
<sequence length="305" mass="35811">MIKKGISHLGIFFLSVLSLFPLTVLYLFADITYLLLYYVFGYRKQVVRTNLKCAFPEKSAAELLIIEKRYYHYLADLIFEILKMSSISAKEVEKRFVFKNKEQIQAYLSRGESILVCSAHYGNWEWGTLGAGLNFAANHYPIYKPLSNPFFDHWFKKVRGKFGNQLIAMRQTMRALQASKDKPSIFSFGNDQAPTREESHYWTIFMNQPSAIQLGIEKIAKKTNRPIFYFRISVLKRGYYEVDCVPLCLNPAETTDYEITELHTRFLEEIIKAEPAYWLWSHRRWKYKREDNGPKTTVKDQNIEA</sequence>
<reference evidence="9" key="1">
    <citation type="submission" date="2016-10" db="EMBL/GenBank/DDBJ databases">
        <authorList>
            <person name="Varghese N."/>
            <person name="Submissions S."/>
        </authorList>
    </citation>
    <scope>NUCLEOTIDE SEQUENCE [LARGE SCALE GENOMIC DNA]</scope>
    <source>
        <strain evidence="9">DSM 18609</strain>
    </source>
</reference>
<dbReference type="InterPro" id="IPR004960">
    <property type="entry name" value="LipA_acyltrans"/>
</dbReference>
<organism evidence="8 9">
    <name type="scientific">Pedobacter soli</name>
    <dbReference type="NCBI Taxonomy" id="390242"/>
    <lineage>
        <taxon>Bacteria</taxon>
        <taxon>Pseudomonadati</taxon>
        <taxon>Bacteroidota</taxon>
        <taxon>Sphingobacteriia</taxon>
        <taxon>Sphingobacteriales</taxon>
        <taxon>Sphingobacteriaceae</taxon>
        <taxon>Pedobacter</taxon>
    </lineage>
</organism>
<gene>
    <name evidence="8" type="ORF">SAMN04488024_105125</name>
</gene>
<dbReference type="Pfam" id="PF03279">
    <property type="entry name" value="Lip_A_acyltrans"/>
    <property type="match status" value="1"/>
</dbReference>
<dbReference type="CDD" id="cd07984">
    <property type="entry name" value="LPLAT_LABLAT-like"/>
    <property type="match status" value="1"/>
</dbReference>
<protein>
    <submittedName>
        <fullName evidence="8">KDO2-lipid IV(A) lauroyltransferase</fullName>
    </submittedName>
</protein>
<keyword evidence="9" id="KW-1185">Reference proteome</keyword>
<dbReference type="EMBL" id="FMZH01000005">
    <property type="protein sequence ID" value="SDD32502.1"/>
    <property type="molecule type" value="Genomic_DNA"/>
</dbReference>
<evidence type="ECO:0000256" key="2">
    <source>
        <dbReference type="ARBA" id="ARBA00022475"/>
    </source>
</evidence>
<keyword evidence="5 7" id="KW-0472">Membrane</keyword>
<evidence type="ECO:0000256" key="1">
    <source>
        <dbReference type="ARBA" id="ARBA00004533"/>
    </source>
</evidence>
<keyword evidence="7" id="KW-0812">Transmembrane</keyword>
<accession>A0A1G6TTL2</accession>
<keyword evidence="7" id="KW-1133">Transmembrane helix</keyword>
<feature type="transmembrane region" description="Helical" evidence="7">
    <location>
        <begin position="12"/>
        <end position="40"/>
    </location>
</feature>
<proteinExistence type="predicted"/>
<evidence type="ECO:0000313" key="8">
    <source>
        <dbReference type="EMBL" id="SDD32502.1"/>
    </source>
</evidence>
<keyword evidence="6" id="KW-0012">Acyltransferase</keyword>
<comment type="subcellular location">
    <subcellularLocation>
        <location evidence="1">Cell inner membrane</location>
    </subcellularLocation>
</comment>
<dbReference type="AlphaFoldDB" id="A0A1G6TTL2"/>
<dbReference type="Proteomes" id="UP000199455">
    <property type="component" value="Unassembled WGS sequence"/>
</dbReference>
<evidence type="ECO:0000256" key="3">
    <source>
        <dbReference type="ARBA" id="ARBA00022519"/>
    </source>
</evidence>
<dbReference type="GO" id="GO:0009247">
    <property type="term" value="P:glycolipid biosynthetic process"/>
    <property type="evidence" value="ECO:0007669"/>
    <property type="project" value="UniProtKB-ARBA"/>
</dbReference>
<evidence type="ECO:0000313" key="9">
    <source>
        <dbReference type="Proteomes" id="UP000199455"/>
    </source>
</evidence>
<evidence type="ECO:0000256" key="7">
    <source>
        <dbReference type="SAM" id="Phobius"/>
    </source>
</evidence>
<evidence type="ECO:0000256" key="4">
    <source>
        <dbReference type="ARBA" id="ARBA00022679"/>
    </source>
</evidence>
<dbReference type="STRING" id="390242.SAMN04488024_105125"/>
<keyword evidence="3" id="KW-0997">Cell inner membrane</keyword>
<dbReference type="GO" id="GO:0005886">
    <property type="term" value="C:plasma membrane"/>
    <property type="evidence" value="ECO:0007669"/>
    <property type="project" value="UniProtKB-SubCell"/>
</dbReference>